<protein>
    <submittedName>
        <fullName evidence="2">Uncharacterized protein</fullName>
    </submittedName>
</protein>
<keyword evidence="3" id="KW-1185">Reference proteome</keyword>
<dbReference type="AlphaFoldDB" id="A0A0D7AKU4"/>
<evidence type="ECO:0000256" key="1">
    <source>
        <dbReference type="SAM" id="MobiDB-lite"/>
    </source>
</evidence>
<reference evidence="2 3" key="1">
    <citation type="journal article" date="2015" name="Fungal Genet. Biol.">
        <title>Evolution of novel wood decay mechanisms in Agaricales revealed by the genome sequences of Fistulina hepatica and Cylindrobasidium torrendii.</title>
        <authorList>
            <person name="Floudas D."/>
            <person name="Held B.W."/>
            <person name="Riley R."/>
            <person name="Nagy L.G."/>
            <person name="Koehler G."/>
            <person name="Ransdell A.S."/>
            <person name="Younus H."/>
            <person name="Chow J."/>
            <person name="Chiniquy J."/>
            <person name="Lipzen A."/>
            <person name="Tritt A."/>
            <person name="Sun H."/>
            <person name="Haridas S."/>
            <person name="LaButti K."/>
            <person name="Ohm R.A."/>
            <person name="Kues U."/>
            <person name="Blanchette R.A."/>
            <person name="Grigoriev I.V."/>
            <person name="Minto R.E."/>
            <person name="Hibbett D.S."/>
        </authorList>
    </citation>
    <scope>NUCLEOTIDE SEQUENCE [LARGE SCALE GENOMIC DNA]</scope>
    <source>
        <strain evidence="2 3">ATCC 64428</strain>
    </source>
</reference>
<feature type="region of interest" description="Disordered" evidence="1">
    <location>
        <begin position="57"/>
        <end position="79"/>
    </location>
</feature>
<organism evidence="2 3">
    <name type="scientific">Fistulina hepatica ATCC 64428</name>
    <dbReference type="NCBI Taxonomy" id="1128425"/>
    <lineage>
        <taxon>Eukaryota</taxon>
        <taxon>Fungi</taxon>
        <taxon>Dikarya</taxon>
        <taxon>Basidiomycota</taxon>
        <taxon>Agaricomycotina</taxon>
        <taxon>Agaricomycetes</taxon>
        <taxon>Agaricomycetidae</taxon>
        <taxon>Agaricales</taxon>
        <taxon>Fistulinaceae</taxon>
        <taxon>Fistulina</taxon>
    </lineage>
</organism>
<accession>A0A0D7AKU4</accession>
<sequence>MCGTRVRYCEVRKCSNSKCRSEVPSGEVVTSAYFDSSESSLFYLWWLSRLMPRTNIFGPPPKPKKPPRPAADEDSDPEGAAELAQLKAETRRIEHRRTCKKYYFEHHDEVLDRAAERRARKKEEIKSIYFEEELPASNKRFKPSGSVPPRRRKLQSIVVTGTMSSRRVTRVPLTKTPFEIARAKKAQDAILSSKFTIYCTVRIPRGQYAGSLGRFACFQ</sequence>
<name>A0A0D7AKU4_9AGAR</name>
<gene>
    <name evidence="2" type="ORF">FISHEDRAFT_56895</name>
</gene>
<dbReference type="Proteomes" id="UP000054144">
    <property type="component" value="Unassembled WGS sequence"/>
</dbReference>
<evidence type="ECO:0000313" key="3">
    <source>
        <dbReference type="Proteomes" id="UP000054144"/>
    </source>
</evidence>
<dbReference type="EMBL" id="KN881666">
    <property type="protein sequence ID" value="KIY51408.1"/>
    <property type="molecule type" value="Genomic_DNA"/>
</dbReference>
<proteinExistence type="predicted"/>
<evidence type="ECO:0000313" key="2">
    <source>
        <dbReference type="EMBL" id="KIY51408.1"/>
    </source>
</evidence>